<feature type="compositionally biased region" description="Polar residues" evidence="1">
    <location>
        <begin position="458"/>
        <end position="471"/>
    </location>
</feature>
<organism evidence="3 4">
    <name type="scientific">Hydnum rufescens UP504</name>
    <dbReference type="NCBI Taxonomy" id="1448309"/>
    <lineage>
        <taxon>Eukaryota</taxon>
        <taxon>Fungi</taxon>
        <taxon>Dikarya</taxon>
        <taxon>Basidiomycota</taxon>
        <taxon>Agaricomycotina</taxon>
        <taxon>Agaricomycetes</taxon>
        <taxon>Cantharellales</taxon>
        <taxon>Hydnaceae</taxon>
        <taxon>Hydnum</taxon>
    </lineage>
</organism>
<dbReference type="SMART" id="SM00456">
    <property type="entry name" value="WW"/>
    <property type="match status" value="1"/>
</dbReference>
<comment type="caution">
    <text evidence="3">The sequence shown here is derived from an EMBL/GenBank/DDBJ whole genome shotgun (WGS) entry which is preliminary data.</text>
</comment>
<dbReference type="EMBL" id="MU128953">
    <property type="protein sequence ID" value="KAF9515116.1"/>
    <property type="molecule type" value="Genomic_DNA"/>
</dbReference>
<keyword evidence="4" id="KW-1185">Reference proteome</keyword>
<reference evidence="3" key="1">
    <citation type="journal article" date="2020" name="Nat. Commun.">
        <title>Large-scale genome sequencing of mycorrhizal fungi provides insights into the early evolution of symbiotic traits.</title>
        <authorList>
            <person name="Miyauchi S."/>
            <person name="Kiss E."/>
            <person name="Kuo A."/>
            <person name="Drula E."/>
            <person name="Kohler A."/>
            <person name="Sanchez-Garcia M."/>
            <person name="Morin E."/>
            <person name="Andreopoulos B."/>
            <person name="Barry K.W."/>
            <person name="Bonito G."/>
            <person name="Buee M."/>
            <person name="Carver A."/>
            <person name="Chen C."/>
            <person name="Cichocki N."/>
            <person name="Clum A."/>
            <person name="Culley D."/>
            <person name="Crous P.W."/>
            <person name="Fauchery L."/>
            <person name="Girlanda M."/>
            <person name="Hayes R.D."/>
            <person name="Keri Z."/>
            <person name="LaButti K."/>
            <person name="Lipzen A."/>
            <person name="Lombard V."/>
            <person name="Magnuson J."/>
            <person name="Maillard F."/>
            <person name="Murat C."/>
            <person name="Nolan M."/>
            <person name="Ohm R.A."/>
            <person name="Pangilinan J."/>
            <person name="Pereira M.F."/>
            <person name="Perotto S."/>
            <person name="Peter M."/>
            <person name="Pfister S."/>
            <person name="Riley R."/>
            <person name="Sitrit Y."/>
            <person name="Stielow J.B."/>
            <person name="Szollosi G."/>
            <person name="Zifcakova L."/>
            <person name="Stursova M."/>
            <person name="Spatafora J.W."/>
            <person name="Tedersoo L."/>
            <person name="Vaario L.M."/>
            <person name="Yamada A."/>
            <person name="Yan M."/>
            <person name="Wang P."/>
            <person name="Xu J."/>
            <person name="Bruns T."/>
            <person name="Baldrian P."/>
            <person name="Vilgalys R."/>
            <person name="Dunand C."/>
            <person name="Henrissat B."/>
            <person name="Grigoriev I.V."/>
            <person name="Hibbett D."/>
            <person name="Nagy L.G."/>
            <person name="Martin F.M."/>
        </authorList>
    </citation>
    <scope>NUCLEOTIDE SEQUENCE</scope>
    <source>
        <strain evidence="3">UP504</strain>
    </source>
</reference>
<dbReference type="Gene3D" id="2.20.70.10">
    <property type="match status" value="1"/>
</dbReference>
<feature type="compositionally biased region" description="Polar residues" evidence="1">
    <location>
        <begin position="413"/>
        <end position="423"/>
    </location>
</feature>
<feature type="domain" description="WW" evidence="2">
    <location>
        <begin position="156"/>
        <end position="190"/>
    </location>
</feature>
<sequence>MPFEDDDHESLDWGDDPRLEDDDPTQAPVIGKPAPPHSSTLGISPPPSRAHTLNESPSARAGPTMSQTTPKNNASFSSILSKTSSGSNSAAHPTNSSGLSAASHPSLPPKPSEAITLAAEAAISRDFRKRERDQILAPGIASMAPRKPTQTVHDIVDLPPDWEIRTSRSSNETYYFNIRTSETTWARPLAVRTRDLRSITPPRRVDERDRERIRDNTKDSAERNVTKDRGRERARERERSRSRSLSRDRHRFRETEIARSRAPGWDRYRPEEHSTDAKGRSSEKDRPPKLVPTLPAKAVASLPPRPTSTFENKSTDPPRRASSRDRGRDSELKRIPVSKDVDRDSRHWSPARDTVAPEPIAMSPKRGRRDDQRDVGRNLNRDEEHRPVRNITRDASPPPRIPVSTVIRPVASRQATSNQSKSHSPGDPEHHLNSRASLSPPRVLPPRRSPSPDHQTSRRASQSPIPISTLNNHSHRPPFLFAFTPLGSLALGLLPPSLPRFLSTPSPYSLPSVVTVHET</sequence>
<dbReference type="AlphaFoldDB" id="A0A9P6B2H2"/>
<feature type="compositionally biased region" description="Polar residues" evidence="1">
    <location>
        <begin position="64"/>
        <end position="100"/>
    </location>
</feature>
<feature type="region of interest" description="Disordered" evidence="1">
    <location>
        <begin position="1"/>
        <end position="117"/>
    </location>
</feature>
<dbReference type="InterPro" id="IPR001202">
    <property type="entry name" value="WW_dom"/>
</dbReference>
<evidence type="ECO:0000259" key="2">
    <source>
        <dbReference type="PROSITE" id="PS50020"/>
    </source>
</evidence>
<dbReference type="OrthoDB" id="548295at2759"/>
<gene>
    <name evidence="3" type="ORF">BS47DRAFT_1391855</name>
</gene>
<feature type="region of interest" description="Disordered" evidence="1">
    <location>
        <begin position="201"/>
        <end position="471"/>
    </location>
</feature>
<dbReference type="Proteomes" id="UP000886523">
    <property type="component" value="Unassembled WGS sequence"/>
</dbReference>
<feature type="compositionally biased region" description="Basic and acidic residues" evidence="1">
    <location>
        <begin position="368"/>
        <end position="387"/>
    </location>
</feature>
<feature type="compositionally biased region" description="Basic and acidic residues" evidence="1">
    <location>
        <begin position="313"/>
        <end position="347"/>
    </location>
</feature>
<feature type="compositionally biased region" description="Basic and acidic residues" evidence="1">
    <location>
        <begin position="201"/>
        <end position="288"/>
    </location>
</feature>
<evidence type="ECO:0000256" key="1">
    <source>
        <dbReference type="SAM" id="MobiDB-lite"/>
    </source>
</evidence>
<feature type="compositionally biased region" description="Acidic residues" evidence="1">
    <location>
        <begin position="1"/>
        <end position="24"/>
    </location>
</feature>
<proteinExistence type="predicted"/>
<dbReference type="CDD" id="cd00201">
    <property type="entry name" value="WW"/>
    <property type="match status" value="1"/>
</dbReference>
<dbReference type="PROSITE" id="PS01159">
    <property type="entry name" value="WW_DOMAIN_1"/>
    <property type="match status" value="1"/>
</dbReference>
<dbReference type="PROSITE" id="PS50020">
    <property type="entry name" value="WW_DOMAIN_2"/>
    <property type="match status" value="1"/>
</dbReference>
<dbReference type="SUPFAM" id="SSF51045">
    <property type="entry name" value="WW domain"/>
    <property type="match status" value="1"/>
</dbReference>
<evidence type="ECO:0000313" key="4">
    <source>
        <dbReference type="Proteomes" id="UP000886523"/>
    </source>
</evidence>
<evidence type="ECO:0000313" key="3">
    <source>
        <dbReference type="EMBL" id="KAF9515116.1"/>
    </source>
</evidence>
<dbReference type="Pfam" id="PF00397">
    <property type="entry name" value="WW"/>
    <property type="match status" value="1"/>
</dbReference>
<dbReference type="InterPro" id="IPR036020">
    <property type="entry name" value="WW_dom_sf"/>
</dbReference>
<name>A0A9P6B2H2_9AGAM</name>
<accession>A0A9P6B2H2</accession>
<protein>
    <recommendedName>
        <fullName evidence="2">WW domain-containing protein</fullName>
    </recommendedName>
</protein>